<dbReference type="Proteomes" id="UP000441609">
    <property type="component" value="Unassembled WGS sequence"/>
</dbReference>
<reference evidence="4" key="3">
    <citation type="submission" date="2023-01" db="EMBL/GenBank/DDBJ databases">
        <title>Human gut microbiome strain richness.</title>
        <authorList>
            <person name="Chen-Liaw A."/>
        </authorList>
    </citation>
    <scope>NUCLEOTIDE SEQUENCE</scope>
    <source>
        <strain evidence="4">D35st1_E5_D35t1_190705</strain>
    </source>
</reference>
<dbReference type="Proteomes" id="UP001211522">
    <property type="component" value="Unassembled WGS sequence"/>
</dbReference>
<evidence type="ECO:0000256" key="1">
    <source>
        <dbReference type="SAM" id="Phobius"/>
    </source>
</evidence>
<keyword evidence="5" id="KW-0858">Xylan degradation</keyword>
<dbReference type="InterPro" id="IPR025112">
    <property type="entry name" value="PCMD"/>
</dbReference>
<evidence type="ECO:0000313" key="3">
    <source>
        <dbReference type="EMBL" id="CUN07612.1"/>
    </source>
</evidence>
<feature type="transmembrane region" description="Helical" evidence="1">
    <location>
        <begin position="6"/>
        <end position="22"/>
    </location>
</feature>
<dbReference type="RefSeq" id="WP_005866543.1">
    <property type="nucleotide sequence ID" value="NZ_AP019729.1"/>
</dbReference>
<reference evidence="3 6" key="1">
    <citation type="submission" date="2015-09" db="EMBL/GenBank/DDBJ databases">
        <authorList>
            <consortium name="Pathogen Informatics"/>
        </authorList>
    </citation>
    <scope>NUCLEOTIDE SEQUENCE [LARGE SCALE GENOMIC DNA]</scope>
    <source>
        <strain evidence="3 6">2789STDY5608872</strain>
    </source>
</reference>
<keyword evidence="1" id="KW-1133">Transmembrane helix</keyword>
<protein>
    <submittedName>
        <fullName evidence="5">Glycoside hydrolase xylanase</fullName>
    </submittedName>
    <submittedName>
        <fullName evidence="4">PCMD domain-containing protein</fullName>
    </submittedName>
</protein>
<keyword evidence="5" id="KW-0378">Hydrolase</keyword>
<gene>
    <name evidence="3" type="ORF">ERS852429_01841</name>
    <name evidence="5" type="ORF">GKD70_05200</name>
    <name evidence="4" type="ORF">PN612_16615</name>
</gene>
<proteinExistence type="predicted"/>
<dbReference type="Gene3D" id="2.60.120.890">
    <property type="entry name" value="BT2081, beta-jelly-roll domain"/>
    <property type="match status" value="1"/>
</dbReference>
<evidence type="ECO:0000313" key="4">
    <source>
        <dbReference type="EMBL" id="MDB9140110.1"/>
    </source>
</evidence>
<dbReference type="EMBL" id="CYXP01000003">
    <property type="protein sequence ID" value="CUN07612.1"/>
    <property type="molecule type" value="Genomic_DNA"/>
</dbReference>
<evidence type="ECO:0000313" key="5">
    <source>
        <dbReference type="EMBL" id="MSB72692.1"/>
    </source>
</evidence>
<dbReference type="Pfam" id="PF13201">
    <property type="entry name" value="PCMD"/>
    <property type="match status" value="1"/>
</dbReference>
<feature type="domain" description="Putative carbohydrate metabolism" evidence="2">
    <location>
        <begin position="73"/>
        <end position="317"/>
    </location>
</feature>
<keyword evidence="5" id="KW-0624">Polysaccharide degradation</keyword>
<keyword evidence="1" id="KW-0472">Membrane</keyword>
<sequence length="319" mass="35822">MVVNNRLGYLFVFLGMSMALYAQRKTEVIRYGDLDQWVVRKITESAIIGKETKTLYCVGPTDTIIGNRPFESKASPWGSSNVMARVSGITKASVSVYPERRDEGYCARLETGIESISAMGIMNVKVLVGGCLYLGRFLEPAKNSSETWGQIVCGIPFHQKPTSLLFDYKVKLSGDPNRIKLSGFSKRSEVNGIDMPLVNLFLQKRWEDKDGNIYAKRIGTLVIRMDKNTDWVNDANFTILYGDITKRSDYKEYMGFQLGESARYSLNSKGKNVPVQEIGWGTEDDEVTHMILEFCSSHGGSYIGSPGNTFWVDNIRLGY</sequence>
<dbReference type="GO" id="GO:0045493">
    <property type="term" value="P:xylan catabolic process"/>
    <property type="evidence" value="ECO:0007669"/>
    <property type="project" value="UniProtKB-KW"/>
</dbReference>
<dbReference type="AlphaFoldDB" id="A0A173TXK2"/>
<evidence type="ECO:0000259" key="2">
    <source>
        <dbReference type="Pfam" id="PF13201"/>
    </source>
</evidence>
<name>A0A173TXK2_PARDI</name>
<keyword evidence="5" id="KW-0119">Carbohydrate metabolism</keyword>
<evidence type="ECO:0000313" key="7">
    <source>
        <dbReference type="Proteomes" id="UP000441609"/>
    </source>
</evidence>
<keyword evidence="1" id="KW-0812">Transmembrane</keyword>
<dbReference type="GO" id="GO:0016798">
    <property type="term" value="F:hydrolase activity, acting on glycosyl bonds"/>
    <property type="evidence" value="ECO:0007669"/>
    <property type="project" value="UniProtKB-KW"/>
</dbReference>
<organism evidence="3 6">
    <name type="scientific">Parabacteroides distasonis</name>
    <dbReference type="NCBI Taxonomy" id="823"/>
    <lineage>
        <taxon>Bacteria</taxon>
        <taxon>Pseudomonadati</taxon>
        <taxon>Bacteroidota</taxon>
        <taxon>Bacteroidia</taxon>
        <taxon>Bacteroidales</taxon>
        <taxon>Tannerellaceae</taxon>
        <taxon>Parabacteroides</taxon>
    </lineage>
</organism>
<dbReference type="EMBL" id="JAQMPX010000121">
    <property type="protein sequence ID" value="MDB9140110.1"/>
    <property type="molecule type" value="Genomic_DNA"/>
</dbReference>
<dbReference type="EMBL" id="WKMO01000003">
    <property type="protein sequence ID" value="MSB72692.1"/>
    <property type="molecule type" value="Genomic_DNA"/>
</dbReference>
<dbReference type="InterPro" id="IPR038653">
    <property type="entry name" value="Put_CMD_sf"/>
</dbReference>
<keyword evidence="5" id="KW-0326">Glycosidase</keyword>
<accession>A0A173TXK2</accession>
<evidence type="ECO:0000313" key="6">
    <source>
        <dbReference type="Proteomes" id="UP000095591"/>
    </source>
</evidence>
<dbReference type="Proteomes" id="UP000095591">
    <property type="component" value="Unassembled WGS sequence"/>
</dbReference>
<reference evidence="5 7" key="2">
    <citation type="journal article" date="2019" name="Nat. Med.">
        <title>A library of human gut bacterial isolates paired with longitudinal multiomics data enables mechanistic microbiome research.</title>
        <authorList>
            <person name="Poyet M."/>
            <person name="Groussin M."/>
            <person name="Gibbons S.M."/>
            <person name="Avila-Pacheco J."/>
            <person name="Jiang X."/>
            <person name="Kearney S.M."/>
            <person name="Perrotta A.R."/>
            <person name="Berdy B."/>
            <person name="Zhao S."/>
            <person name="Lieberman T.D."/>
            <person name="Swanson P.K."/>
            <person name="Smith M."/>
            <person name="Roesemann S."/>
            <person name="Alexander J.E."/>
            <person name="Rich S.A."/>
            <person name="Livny J."/>
            <person name="Vlamakis H."/>
            <person name="Clish C."/>
            <person name="Bullock K."/>
            <person name="Deik A."/>
            <person name="Scott J."/>
            <person name="Pierce K.A."/>
            <person name="Xavier R.J."/>
            <person name="Alm E.J."/>
        </authorList>
    </citation>
    <scope>NUCLEOTIDE SEQUENCE [LARGE SCALE GENOMIC DNA]</scope>
    <source>
        <strain evidence="5 7">BIOML-A20</strain>
    </source>
</reference>